<protein>
    <submittedName>
        <fullName evidence="4">Uncharacterized protein</fullName>
    </submittedName>
</protein>
<dbReference type="AlphaFoldDB" id="A0AA85ARG8"/>
<dbReference type="WBParaSite" id="SMRG1_96720.1">
    <property type="protein sequence ID" value="SMRG1_96720.1"/>
    <property type="gene ID" value="SMRG1_96720"/>
</dbReference>
<accession>A0AA85ARG8</accession>
<organism evidence="3 4">
    <name type="scientific">Schistosoma margrebowiei</name>
    <dbReference type="NCBI Taxonomy" id="48269"/>
    <lineage>
        <taxon>Eukaryota</taxon>
        <taxon>Metazoa</taxon>
        <taxon>Spiralia</taxon>
        <taxon>Lophotrochozoa</taxon>
        <taxon>Platyhelminthes</taxon>
        <taxon>Trematoda</taxon>
        <taxon>Digenea</taxon>
        <taxon>Strigeidida</taxon>
        <taxon>Schistosomatoidea</taxon>
        <taxon>Schistosomatidae</taxon>
        <taxon>Schistosoma</taxon>
    </lineage>
</organism>
<sequence>MKNVALTSIILVYHAITCDVFANNYVLLSSFDKPCKERHDKGFVANYVVDDITIREQLVLSWPGDLNTSSFYNPPRTPKFALCPGLVIHPSGRFVKRSFPEGLALFWLLRANIHFTCPKNAHLSESFYLQLEQWIESLEWNTKHWRQDALKDQDGDTIDSTSIGEAPDEILLINCSSSYIGQSNHWSLSGYLRRIRITWKLRNETEVTDLSTITNTSLSSTSSSVIFLNTSFSDSSLSSTSHLNNLNNQHFLSRSGIKFLVRISSHMLFVGNFSMERQKALCEFFSGFWCFQSLSTSNTTSTNHHHQDNQTNHLSSSTSMSSSPLTPLPNQYNILSSKHPICVQATMLCDSLPDCDLRVPMNEVNLSQDEANCNMIPSNYSLKTSSKLSKDHHWISKLPWIVLAPVPAILICALIRICSQKRQLDMIEDNNNNNHYNFNINNLNECSTVISSSITTTTTTTNHCDKCLHLQYKKLPTNYFIIKRKLHNYRGSIPGLLNRINKLSSVIEVDDEIDPSIDQQVNILKMKPLNNTNTNTTTNDNNIKTKLTNNSNHCGNSLQHCYSLPEFTIKHHDKDDDDDDDRFNNDLMCYSVNNVIISNRNFHAISTCSSREASFNDGDDDDDNGDRLNINQNLITQYQSIESFNNNNNKSKSCDSLHKISKQNKKMYYLSISPCSSTSSSIDRNNDENKKNHVKILSDSPSDNNSQLIIQKFPKTIIISNQYFNNNNNNSLSNFKLNMTAQYNNQYHDDDDGGDGDSDGDGDGVIEYDYSNQYQSRNHLLSDSTIYNSQQKFYNLPLNYSLSLNSFNENIPRKLSTLTKCIKYIHHQLMNSSLTFGNYLKNKHVYNSQTKLLMMESKLNIYHNRND</sequence>
<evidence type="ECO:0000256" key="1">
    <source>
        <dbReference type="SAM" id="MobiDB-lite"/>
    </source>
</evidence>
<evidence type="ECO:0000313" key="3">
    <source>
        <dbReference type="Proteomes" id="UP000050790"/>
    </source>
</evidence>
<proteinExistence type="predicted"/>
<name>A0AA85ARG8_9TREM</name>
<feature type="compositionally biased region" description="Low complexity" evidence="1">
    <location>
        <begin position="309"/>
        <end position="325"/>
    </location>
</feature>
<feature type="region of interest" description="Disordered" evidence="1">
    <location>
        <begin position="300"/>
        <end position="325"/>
    </location>
</feature>
<feature type="region of interest" description="Disordered" evidence="1">
    <location>
        <begin position="744"/>
        <end position="764"/>
    </location>
</feature>
<reference evidence="4" key="1">
    <citation type="submission" date="2023-11" db="UniProtKB">
        <authorList>
            <consortium name="WormBaseParasite"/>
        </authorList>
    </citation>
    <scope>IDENTIFICATION</scope>
</reference>
<evidence type="ECO:0000313" key="4">
    <source>
        <dbReference type="WBParaSite" id="SMRG1_96720.1"/>
    </source>
</evidence>
<feature type="chain" id="PRO_5041637225" evidence="2">
    <location>
        <begin position="23"/>
        <end position="867"/>
    </location>
</feature>
<evidence type="ECO:0000256" key="2">
    <source>
        <dbReference type="SAM" id="SignalP"/>
    </source>
</evidence>
<feature type="signal peptide" evidence="2">
    <location>
        <begin position="1"/>
        <end position="22"/>
    </location>
</feature>
<feature type="compositionally biased region" description="Acidic residues" evidence="1">
    <location>
        <begin position="749"/>
        <end position="764"/>
    </location>
</feature>
<keyword evidence="2" id="KW-0732">Signal</keyword>
<dbReference type="Proteomes" id="UP000050790">
    <property type="component" value="Unassembled WGS sequence"/>
</dbReference>